<accession>A0ABQ5DYN0</accession>
<dbReference type="Proteomes" id="UP001151760">
    <property type="component" value="Unassembled WGS sequence"/>
</dbReference>
<feature type="compositionally biased region" description="Basic and acidic residues" evidence="1">
    <location>
        <begin position="280"/>
        <end position="289"/>
    </location>
</feature>
<evidence type="ECO:0000256" key="1">
    <source>
        <dbReference type="SAM" id="MobiDB-lite"/>
    </source>
</evidence>
<feature type="region of interest" description="Disordered" evidence="1">
    <location>
        <begin position="238"/>
        <end position="377"/>
    </location>
</feature>
<reference evidence="2" key="2">
    <citation type="submission" date="2022-01" db="EMBL/GenBank/DDBJ databases">
        <authorList>
            <person name="Yamashiro T."/>
            <person name="Shiraishi A."/>
            <person name="Satake H."/>
            <person name="Nakayama K."/>
        </authorList>
    </citation>
    <scope>NUCLEOTIDE SEQUENCE</scope>
</reference>
<dbReference type="EMBL" id="BQNB010015786">
    <property type="protein sequence ID" value="GJT44123.1"/>
    <property type="molecule type" value="Genomic_DNA"/>
</dbReference>
<proteinExistence type="predicted"/>
<organism evidence="2 3">
    <name type="scientific">Tanacetum coccineum</name>
    <dbReference type="NCBI Taxonomy" id="301880"/>
    <lineage>
        <taxon>Eukaryota</taxon>
        <taxon>Viridiplantae</taxon>
        <taxon>Streptophyta</taxon>
        <taxon>Embryophyta</taxon>
        <taxon>Tracheophyta</taxon>
        <taxon>Spermatophyta</taxon>
        <taxon>Magnoliopsida</taxon>
        <taxon>eudicotyledons</taxon>
        <taxon>Gunneridae</taxon>
        <taxon>Pentapetalae</taxon>
        <taxon>asterids</taxon>
        <taxon>campanulids</taxon>
        <taxon>Asterales</taxon>
        <taxon>Asteraceae</taxon>
        <taxon>Asteroideae</taxon>
        <taxon>Anthemideae</taxon>
        <taxon>Anthemidinae</taxon>
        <taxon>Tanacetum</taxon>
    </lineage>
</organism>
<reference evidence="2" key="1">
    <citation type="journal article" date="2022" name="Int. J. Mol. Sci.">
        <title>Draft Genome of Tanacetum Coccineum: Genomic Comparison of Closely Related Tanacetum-Family Plants.</title>
        <authorList>
            <person name="Yamashiro T."/>
            <person name="Shiraishi A."/>
            <person name="Nakayama K."/>
            <person name="Satake H."/>
        </authorList>
    </citation>
    <scope>NUCLEOTIDE SEQUENCE</scope>
</reference>
<protein>
    <submittedName>
        <fullName evidence="2">Uncharacterized protein</fullName>
    </submittedName>
</protein>
<name>A0ABQ5DYN0_9ASTR</name>
<feature type="compositionally biased region" description="Acidic residues" evidence="1">
    <location>
        <begin position="343"/>
        <end position="352"/>
    </location>
</feature>
<gene>
    <name evidence="2" type="ORF">Tco_0952838</name>
</gene>
<sequence length="414" mass="46532">MDWLSKLHALVINLDEKIVRIPWGNETLMIHGDGSNQGSETRLNIISCTKTQKYLLKGHHVFLAHVTTKETEDKSGEKRLEDVPIVQNFPEVFLEDLPSLPIDSINPVYSKLNLMPGEKEHEEHLEVNPGCNYKKEDVHSVDPARSNLAMIGAFPKTPTGDLSIFRSAGYYRRLWKESHKSLNGNTKLTQEESRLLNGFTSNFWKSLQKALGTSLDMSTGTIQRRRKSRADYFNLEVNEARVPSDDEAPIEDQPLPADASPVALSPGYVADSDPEEDSEENHADYPADRGDDDDEPSDDDDDEIWGEDEEPFEDEDDDDEEEEHLALADSSNVPITDPVPSAEDTEALETDETAPTPVPSPRRHTARISVRPQTPVPLPSEAEVERLLALPIPPPSPLTSYYQLHLPQFPHHRR</sequence>
<feature type="compositionally biased region" description="Acidic residues" evidence="1">
    <location>
        <begin position="290"/>
        <end position="323"/>
    </location>
</feature>
<evidence type="ECO:0000313" key="3">
    <source>
        <dbReference type="Proteomes" id="UP001151760"/>
    </source>
</evidence>
<evidence type="ECO:0000313" key="2">
    <source>
        <dbReference type="EMBL" id="GJT44123.1"/>
    </source>
</evidence>
<keyword evidence="3" id="KW-1185">Reference proteome</keyword>
<comment type="caution">
    <text evidence="2">The sequence shown here is derived from an EMBL/GenBank/DDBJ whole genome shotgun (WGS) entry which is preliminary data.</text>
</comment>